<evidence type="ECO:0000259" key="1">
    <source>
        <dbReference type="Pfam" id="PF14742"/>
    </source>
</evidence>
<evidence type="ECO:0000313" key="4">
    <source>
        <dbReference type="Proteomes" id="UP000618445"/>
    </source>
</evidence>
<dbReference type="RefSeq" id="WP_190578481.1">
    <property type="nucleotide sequence ID" value="NZ_CAWPQU010000010.1"/>
</dbReference>
<comment type="caution">
    <text evidence="3">The sequence shown here is derived from an EMBL/GenBank/DDBJ whole genome shotgun (WGS) entry which is preliminary data.</text>
</comment>
<accession>A0ABR8CAI9</accession>
<dbReference type="InterPro" id="IPR008928">
    <property type="entry name" value="6-hairpin_glycosidase_sf"/>
</dbReference>
<dbReference type="Pfam" id="PF14742">
    <property type="entry name" value="GDE_N_bis"/>
    <property type="match status" value="1"/>
</dbReference>
<dbReference type="Pfam" id="PF22422">
    <property type="entry name" value="MGH1-like_GH"/>
    <property type="match status" value="1"/>
</dbReference>
<proteinExistence type="predicted"/>
<feature type="domain" description="Putative glycogen debranching enzyme N-terminal" evidence="1">
    <location>
        <begin position="47"/>
        <end position="255"/>
    </location>
</feature>
<dbReference type="SUPFAM" id="SSF48208">
    <property type="entry name" value="Six-hairpin glycosidases"/>
    <property type="match status" value="1"/>
</dbReference>
<organism evidence="3 4">
    <name type="scientific">Phormidium tenue FACHB-1050</name>
    <dbReference type="NCBI Taxonomy" id="2692857"/>
    <lineage>
        <taxon>Bacteria</taxon>
        <taxon>Bacillati</taxon>
        <taxon>Cyanobacteriota</taxon>
        <taxon>Cyanophyceae</taxon>
        <taxon>Oscillatoriophycideae</taxon>
        <taxon>Oscillatoriales</taxon>
        <taxon>Oscillatoriaceae</taxon>
        <taxon>Phormidium</taxon>
    </lineage>
</organism>
<keyword evidence="4" id="KW-1185">Reference proteome</keyword>
<evidence type="ECO:0000313" key="3">
    <source>
        <dbReference type="EMBL" id="MBD2317651.1"/>
    </source>
</evidence>
<feature type="domain" description="Mannosylglycerate hydrolase MGH1-like glycoside hydrolase" evidence="2">
    <location>
        <begin position="340"/>
        <end position="643"/>
    </location>
</feature>
<dbReference type="Gene3D" id="1.50.10.10">
    <property type="match status" value="1"/>
</dbReference>
<protein>
    <submittedName>
        <fullName evidence="3">Amylo-alpha-1,6-glucosidase</fullName>
    </submittedName>
</protein>
<dbReference type="InterPro" id="IPR012341">
    <property type="entry name" value="6hp_glycosidase-like_sf"/>
</dbReference>
<dbReference type="InterPro" id="IPR054491">
    <property type="entry name" value="MGH1-like_GH"/>
</dbReference>
<reference evidence="3 4" key="1">
    <citation type="journal article" date="2020" name="ISME J.">
        <title>Comparative genomics reveals insights into cyanobacterial evolution and habitat adaptation.</title>
        <authorList>
            <person name="Chen M.Y."/>
            <person name="Teng W.K."/>
            <person name="Zhao L."/>
            <person name="Hu C.X."/>
            <person name="Zhou Y.K."/>
            <person name="Han B.P."/>
            <person name="Song L.R."/>
            <person name="Shu W.S."/>
        </authorList>
    </citation>
    <scope>NUCLEOTIDE SEQUENCE [LARGE SCALE GENOMIC DNA]</scope>
    <source>
        <strain evidence="3 4">FACHB-1050</strain>
    </source>
</reference>
<dbReference type="EMBL" id="JACJQY010000018">
    <property type="protein sequence ID" value="MBD2317651.1"/>
    <property type="molecule type" value="Genomic_DNA"/>
</dbReference>
<evidence type="ECO:0000259" key="2">
    <source>
        <dbReference type="Pfam" id="PF22422"/>
    </source>
</evidence>
<name>A0ABR8CAI9_9CYAN</name>
<sequence length="757" mass="85118">MPDTTPLAITESATIEVGGRTYIPIDRSLISPWICVIGEHPIATLTLKDDDLFLITDTLGNISDLSCRLGGIEDSMGLFCRDTRFLSRLELQINGRSPISFSSTARKGFAMTVLCANPEIENGKGGQIKTETIDIHREIVIKGGFFEQTQVTNYNTHPVSFTLSLSLDADFLDLFEVRGAKREKRGNFLRYLPNQDQKSAEILPKEIVLAYEGIDGSLMESRIQFDYFQPQEIQGYTAIWHLDLAAHESRTIGYRIHLFTNNCPTSIVSVPETFTQAKTEELLEEKLWTEQITKIQTDNKSLNHVIDRAVQDVYLLRQTSEKHNFLSAGVPWFSTLFGRDSIISASQTLVLDPTIARDTLSLLAYFQGKVDNEWQDEQKGKILHEIRLGEMARCGEVPHTPYYGTVDATPLWLMLYAEYYAWTADQPTLENLWPNALSAMAWIDRNCQETGYLRYHRSSDKGLLNQGWKDSENCIVNSKGEIAEGAIALCEVQGYVYAAKIRMSELAEKRHLFDLAELWRSQAKDLKSRFNQDFWMPDQDYCAIALDGAGKQVDSVASNAGHCLNLGIFDYEKAISVAARLNAPDMFNGWGIRTLSSLSPAYNPMGYHIGSVWPHDNSLIAIGMRSHSLVKQSLRIAQGLIDMTISQPYHRPPELLCGYAHDGFSFPVQYPVACSPQAWSTGSIFQLIGIMINFVPDAPNNQLRILDPCLLNSINRLSIQNLRIGQTLLDLEFERSGDTTACRVNKKRGNVRVIIEA</sequence>
<gene>
    <name evidence="3" type="ORF">H6G05_12445</name>
</gene>
<dbReference type="Proteomes" id="UP000618445">
    <property type="component" value="Unassembled WGS sequence"/>
</dbReference>
<dbReference type="InterPro" id="IPR032856">
    <property type="entry name" value="GDE_N_bis"/>
</dbReference>